<organism evidence="1">
    <name type="scientific">Brassica napus</name>
    <name type="common">Rape</name>
    <dbReference type="NCBI Taxonomy" id="3708"/>
    <lineage>
        <taxon>Eukaryota</taxon>
        <taxon>Viridiplantae</taxon>
        <taxon>Streptophyta</taxon>
        <taxon>Embryophyta</taxon>
        <taxon>Tracheophyta</taxon>
        <taxon>Spermatophyta</taxon>
        <taxon>Magnoliopsida</taxon>
        <taxon>eudicotyledons</taxon>
        <taxon>Gunneridae</taxon>
        <taxon>Pentapetalae</taxon>
        <taxon>rosids</taxon>
        <taxon>malvids</taxon>
        <taxon>Brassicales</taxon>
        <taxon>Brassicaceae</taxon>
        <taxon>Brassiceae</taxon>
        <taxon>Brassica</taxon>
    </lineage>
</organism>
<dbReference type="Gramene" id="CDY72119">
    <property type="protein sequence ID" value="CDY72119"/>
    <property type="gene ID" value="GSBRNA2T00024954001"/>
</dbReference>
<accession>A0A078JZI9</accession>
<gene>
    <name evidence="1" type="primary">BnaCnng76080D</name>
    <name evidence="1" type="ORF">GSBRNA2T00024954001</name>
</gene>
<dbReference type="EMBL" id="LK049045">
    <property type="protein sequence ID" value="CDY72119.1"/>
    <property type="molecule type" value="Genomic_DNA"/>
</dbReference>
<reference evidence="1" key="2">
    <citation type="submission" date="2014-06" db="EMBL/GenBank/DDBJ databases">
        <authorList>
            <person name="Genoscope - CEA"/>
        </authorList>
    </citation>
    <scope>NUCLEOTIDE SEQUENCE</scope>
</reference>
<protein>
    <submittedName>
        <fullName evidence="1">BnaCnng76080D protein</fullName>
    </submittedName>
</protein>
<sequence length="22" mass="2737">MSLRMLNMTERLLKWCLRVSKQ</sequence>
<name>A0A078JZI9_BRANA</name>
<dbReference type="AlphaFoldDB" id="A0A078JZI9"/>
<reference evidence="1" key="1">
    <citation type="journal article" date="2014" name="Science">
        <title>Plant genetics. Early allopolyploid evolution in the post-Neolithic Brassica napus oilseed genome.</title>
        <authorList>
            <person name="Chalhoub B."/>
            <person name="Denoeud F."/>
            <person name="Liu S."/>
            <person name="Parkin I.A."/>
            <person name="Tang H."/>
            <person name="Wang X."/>
            <person name="Chiquet J."/>
            <person name="Belcram H."/>
            <person name="Tong C."/>
            <person name="Samans B."/>
            <person name="Correa M."/>
            <person name="Da Silva C."/>
            <person name="Just J."/>
            <person name="Falentin C."/>
            <person name="Koh C.S."/>
            <person name="Le Clainche I."/>
            <person name="Bernard M."/>
            <person name="Bento P."/>
            <person name="Noel B."/>
            <person name="Labadie K."/>
            <person name="Alberti A."/>
            <person name="Charles M."/>
            <person name="Arnaud D."/>
            <person name="Guo H."/>
            <person name="Daviaud C."/>
            <person name="Alamery S."/>
            <person name="Jabbari K."/>
            <person name="Zhao M."/>
            <person name="Edger P.P."/>
            <person name="Chelaifa H."/>
            <person name="Tack D."/>
            <person name="Lassalle G."/>
            <person name="Mestiri I."/>
            <person name="Schnel N."/>
            <person name="Le Paslier M.C."/>
            <person name="Fan G."/>
            <person name="Renault V."/>
            <person name="Bayer P.E."/>
            <person name="Golicz A.A."/>
            <person name="Manoli S."/>
            <person name="Lee T.H."/>
            <person name="Thi V.H."/>
            <person name="Chalabi S."/>
            <person name="Hu Q."/>
            <person name="Fan C."/>
            <person name="Tollenaere R."/>
            <person name="Lu Y."/>
            <person name="Battail C."/>
            <person name="Shen J."/>
            <person name="Sidebottom C.H."/>
            <person name="Wang X."/>
            <person name="Canaguier A."/>
            <person name="Chauveau A."/>
            <person name="Berard A."/>
            <person name="Deniot G."/>
            <person name="Guan M."/>
            <person name="Liu Z."/>
            <person name="Sun F."/>
            <person name="Lim Y.P."/>
            <person name="Lyons E."/>
            <person name="Town C.D."/>
            <person name="Bancroft I."/>
            <person name="Wang X."/>
            <person name="Meng J."/>
            <person name="Ma J."/>
            <person name="Pires J.C."/>
            <person name="King G.J."/>
            <person name="Brunel D."/>
            <person name="Delourme R."/>
            <person name="Renard M."/>
            <person name="Aury J.M."/>
            <person name="Adams K.L."/>
            <person name="Batley J."/>
            <person name="Snowdon R.J."/>
            <person name="Tost J."/>
            <person name="Edwards D."/>
            <person name="Zhou Y."/>
            <person name="Hua W."/>
            <person name="Sharpe A.G."/>
            <person name="Paterson A.H."/>
            <person name="Guan C."/>
            <person name="Wincker P."/>
        </authorList>
    </citation>
    <scope>NUCLEOTIDE SEQUENCE [LARGE SCALE GENOMIC DNA]</scope>
</reference>
<dbReference type="PaxDb" id="3708-A0A078JZI9"/>
<evidence type="ECO:0000313" key="1">
    <source>
        <dbReference type="EMBL" id="CDY72119.1"/>
    </source>
</evidence>
<proteinExistence type="predicted"/>